<reference evidence="2" key="1">
    <citation type="submission" date="2021-02" db="EMBL/GenBank/DDBJ databases">
        <title>Sequencing the genomes of 1000 actinobacteria strains.</title>
        <authorList>
            <person name="Klenk H.-P."/>
        </authorList>
    </citation>
    <scope>NUCLEOTIDE SEQUENCE</scope>
    <source>
        <strain evidence="2">DSM 22850</strain>
    </source>
</reference>
<evidence type="ECO:0000313" key="2">
    <source>
        <dbReference type="EMBL" id="MBP1325419.1"/>
    </source>
</evidence>
<gene>
    <name evidence="2" type="ORF">JOF28_000651</name>
</gene>
<name>A0A940PUA7_9MICO</name>
<evidence type="ECO:0000256" key="1">
    <source>
        <dbReference type="SAM" id="MobiDB-lite"/>
    </source>
</evidence>
<accession>A0A940PUA7</accession>
<dbReference type="InterPro" id="IPR021804">
    <property type="entry name" value="DUF3375"/>
</dbReference>
<evidence type="ECO:0000313" key="3">
    <source>
        <dbReference type="Proteomes" id="UP000675163"/>
    </source>
</evidence>
<dbReference type="EMBL" id="JAFIDA010000001">
    <property type="protein sequence ID" value="MBP1325419.1"/>
    <property type="molecule type" value="Genomic_DNA"/>
</dbReference>
<organism evidence="2 3">
    <name type="scientific">Leucobacter exalbidus</name>
    <dbReference type="NCBI Taxonomy" id="662960"/>
    <lineage>
        <taxon>Bacteria</taxon>
        <taxon>Bacillati</taxon>
        <taxon>Actinomycetota</taxon>
        <taxon>Actinomycetes</taxon>
        <taxon>Micrococcales</taxon>
        <taxon>Microbacteriaceae</taxon>
        <taxon>Leucobacter</taxon>
    </lineage>
</organism>
<dbReference type="AlphaFoldDB" id="A0A940PUA7"/>
<feature type="region of interest" description="Disordered" evidence="1">
    <location>
        <begin position="481"/>
        <end position="512"/>
    </location>
</feature>
<dbReference type="Proteomes" id="UP000675163">
    <property type="component" value="Unassembled WGS sequence"/>
</dbReference>
<dbReference type="RefSeq" id="WP_209704448.1">
    <property type="nucleotide sequence ID" value="NZ_JAFIDA010000001.1"/>
</dbReference>
<protein>
    <recommendedName>
        <fullName evidence="4">DUF3375 domain-containing protein</fullName>
    </recommendedName>
</protein>
<keyword evidence="3" id="KW-1185">Reference proteome</keyword>
<dbReference type="Pfam" id="PF11855">
    <property type="entry name" value="DUF3375"/>
    <property type="match status" value="1"/>
</dbReference>
<proteinExistence type="predicted"/>
<sequence length="512" mass="56061">MTNVRAQAAYQHATAAFRNPTLDLLHGRYAPFVVASLSLLFSADRTAVAVADAHVEVAEIIDELRTAGYDDLDPGLPAGSGREICRYWVRVGWLVPQIEDTVEVYRLSAQAVGALEIAGRAGGGRVSRSRVRTLLDSVDQLALSAETDPDRRLARLVAQRTEIDAEIERLHAGEIDETDDELLLEEAENVLHLARELPADFSRVAESINAMQRDVVADLRRDVRPPGEVLREYLHRGQHVMQATPEGRAFAGALRLIGDPEHIESLTDQVHTLLARPFARLLNGAQREELSAIAKRVEQGVQEVLTAQRRASHVITAQVRTHDPARDREVDDLLRGVMSGLQSWMQVSRPTDRVTPLGHFPTAHIRHLRQTLSDPRPPQAPAPLVHADDVLNPQSALGTDSREWGGPHYRELEAHVATLGDDFDLGDAFTTSDTRRPVDLLGLLEIVHGNGMTERDEITVVTAERPDGTTRKFAFVGVQATASPDEHSGAPVTGAAAPEIVIPHPTKDASDA</sequence>
<evidence type="ECO:0008006" key="4">
    <source>
        <dbReference type="Google" id="ProtNLM"/>
    </source>
</evidence>
<comment type="caution">
    <text evidence="2">The sequence shown here is derived from an EMBL/GenBank/DDBJ whole genome shotgun (WGS) entry which is preliminary data.</text>
</comment>